<name>A0A095VTB5_9GAMM</name>
<dbReference type="InterPro" id="IPR006683">
    <property type="entry name" value="Thioestr_dom"/>
</dbReference>
<comment type="caution">
    <text evidence="3">The sequence shown here is derived from an EMBL/GenBank/DDBJ whole genome shotgun (WGS) entry which is preliminary data.</text>
</comment>
<dbReference type="InterPro" id="IPR003736">
    <property type="entry name" value="PAAI_dom"/>
</dbReference>
<reference evidence="3 4" key="1">
    <citation type="journal article" date="2014" name="Genome Announc.">
        <title>Genome Sequence of Gammaproteobacterial Pseudohaliea rubra Type Strain DSM 19751, Isolated from Coastal Seawater of the Mediterranean Sea.</title>
        <authorList>
            <person name="Spring S."/>
            <person name="Fiebig A."/>
            <person name="Riedel T."/>
            <person name="Goker M."/>
            <person name="Klenk H.P."/>
        </authorList>
    </citation>
    <scope>NUCLEOTIDE SEQUENCE [LARGE SCALE GENOMIC DNA]</scope>
    <source>
        <strain evidence="3 4">DSM 19751</strain>
    </source>
</reference>
<dbReference type="GO" id="GO:0016289">
    <property type="term" value="F:acyl-CoA hydrolase activity"/>
    <property type="evidence" value="ECO:0007669"/>
    <property type="project" value="UniProtKB-ARBA"/>
</dbReference>
<evidence type="ECO:0000313" key="3">
    <source>
        <dbReference type="EMBL" id="KGE04697.1"/>
    </source>
</evidence>
<dbReference type="OrthoDB" id="9813282at2"/>
<dbReference type="Gene3D" id="3.10.129.10">
    <property type="entry name" value="Hotdog Thioesterase"/>
    <property type="match status" value="1"/>
</dbReference>
<dbReference type="STRING" id="1265313.HRUBRA_00722"/>
<dbReference type="RefSeq" id="WP_052094555.1">
    <property type="nucleotide sequence ID" value="NZ_KN234763.1"/>
</dbReference>
<keyword evidence="1" id="KW-0378">Hydrolase</keyword>
<accession>A0A095VTB5</accession>
<dbReference type="PATRIC" id="fig|1265313.6.peg.716"/>
<evidence type="ECO:0000259" key="2">
    <source>
        <dbReference type="Pfam" id="PF03061"/>
    </source>
</evidence>
<dbReference type="Proteomes" id="UP000029640">
    <property type="component" value="Unassembled WGS sequence"/>
</dbReference>
<proteinExistence type="predicted"/>
<sequence>MDATEPQAGSPAEPRAFIERMNAMRPAFLDLLCGHVAAIDHAAASCTMHFEISRDYCHSVDIIQGGFVTAMLDAAMSHAAFALVPGITNVATLEIKVSFLEPSRAGRYHAVGSLDRAGRSTGFMSGKLFTEDGRLTATATTTARLVRARSGDA</sequence>
<dbReference type="AlphaFoldDB" id="A0A095VTB5"/>
<dbReference type="SUPFAM" id="SSF54637">
    <property type="entry name" value="Thioesterase/thiol ester dehydrase-isomerase"/>
    <property type="match status" value="1"/>
</dbReference>
<keyword evidence="4" id="KW-1185">Reference proteome</keyword>
<dbReference type="NCBIfam" id="TIGR00369">
    <property type="entry name" value="unchar_dom_1"/>
    <property type="match status" value="1"/>
</dbReference>
<dbReference type="InterPro" id="IPR029069">
    <property type="entry name" value="HotDog_dom_sf"/>
</dbReference>
<dbReference type="Pfam" id="PF03061">
    <property type="entry name" value="4HBT"/>
    <property type="match status" value="1"/>
</dbReference>
<dbReference type="eggNOG" id="COG2050">
    <property type="taxonomic scope" value="Bacteria"/>
</dbReference>
<gene>
    <name evidence="3" type="ORF">HRUBRA_00722</name>
</gene>
<dbReference type="EMBL" id="AUVB01000021">
    <property type="protein sequence ID" value="KGE04697.1"/>
    <property type="molecule type" value="Genomic_DNA"/>
</dbReference>
<evidence type="ECO:0000256" key="1">
    <source>
        <dbReference type="ARBA" id="ARBA00022801"/>
    </source>
</evidence>
<feature type="domain" description="Thioesterase" evidence="2">
    <location>
        <begin position="65"/>
        <end position="136"/>
    </location>
</feature>
<dbReference type="CDD" id="cd03443">
    <property type="entry name" value="PaaI_thioesterase"/>
    <property type="match status" value="1"/>
</dbReference>
<evidence type="ECO:0000313" key="4">
    <source>
        <dbReference type="Proteomes" id="UP000029640"/>
    </source>
</evidence>
<organism evidence="3 4">
    <name type="scientific">Pseudohaliea rubra DSM 19751</name>
    <dbReference type="NCBI Taxonomy" id="1265313"/>
    <lineage>
        <taxon>Bacteria</taxon>
        <taxon>Pseudomonadati</taxon>
        <taxon>Pseudomonadota</taxon>
        <taxon>Gammaproteobacteria</taxon>
        <taxon>Cellvibrionales</taxon>
        <taxon>Halieaceae</taxon>
        <taxon>Pseudohaliea</taxon>
    </lineage>
</organism>
<dbReference type="HOGENOM" id="CLU_089876_3_1_6"/>
<protein>
    <recommendedName>
        <fullName evidence="2">Thioesterase domain-containing protein</fullName>
    </recommendedName>
</protein>